<protein>
    <recommendedName>
        <fullName evidence="2">Alpha/beta hydrolase fold-3 domain-containing protein</fullName>
    </recommendedName>
</protein>
<comment type="caution">
    <text evidence="3">The sequence shown here is derived from an EMBL/GenBank/DDBJ whole genome shotgun (WGS) entry which is preliminary data.</text>
</comment>
<organism evidence="3 4">
    <name type="scientific">Capsicum baccatum</name>
    <name type="common">Peruvian pepper</name>
    <dbReference type="NCBI Taxonomy" id="33114"/>
    <lineage>
        <taxon>Eukaryota</taxon>
        <taxon>Viridiplantae</taxon>
        <taxon>Streptophyta</taxon>
        <taxon>Embryophyta</taxon>
        <taxon>Tracheophyta</taxon>
        <taxon>Spermatophyta</taxon>
        <taxon>Magnoliopsida</taxon>
        <taxon>eudicotyledons</taxon>
        <taxon>Gunneridae</taxon>
        <taxon>Pentapetalae</taxon>
        <taxon>asterids</taxon>
        <taxon>lamiids</taxon>
        <taxon>Solanales</taxon>
        <taxon>Solanaceae</taxon>
        <taxon>Solanoideae</taxon>
        <taxon>Capsiceae</taxon>
        <taxon>Capsicum</taxon>
    </lineage>
</organism>
<evidence type="ECO:0000313" key="3">
    <source>
        <dbReference type="EMBL" id="PHT50632.1"/>
    </source>
</evidence>
<dbReference type="InterPro" id="IPR029058">
    <property type="entry name" value="AB_hydrolase_fold"/>
</dbReference>
<dbReference type="STRING" id="33114.A0A2G2WZG5"/>
<gene>
    <name evidence="3" type="ORF">CQW23_10379</name>
</gene>
<sequence length="328" mass="36630">MASQSFVRPIFENPFLNIEELEGDTIVRKPEPLTQANSDPNGTSLVVSKDVDLDINKKTWLRIYVPKRIITNHNDDEKLPVIFYYHGGGFVFFHANSFAWDLFCQGLAGNLGAMVISLEFRLAPENRLPAAYDDAMDGLYWIKSTQDEWVRKYSDLSNVYLFGSSCGGNIAYHAGLRVAAGAYKELEPVKIKGLILHQPYFSGKNRTESEEKLKDDQLLPLHAIDKMFDLSLPKGTLDHDHEYSNPFLNGGSKHLDDLIAQGWKILVTGVSGDPLVDNARNFANFMEEKGIKTFKLFGDGYHAIEGFEPSKAAALIGATKDFICATTN</sequence>
<keyword evidence="4" id="KW-1185">Reference proteome</keyword>
<feature type="domain" description="Alpha/beta hydrolase fold-3" evidence="2">
    <location>
        <begin position="82"/>
        <end position="303"/>
    </location>
</feature>
<evidence type="ECO:0000256" key="1">
    <source>
        <dbReference type="ARBA" id="ARBA00010515"/>
    </source>
</evidence>
<dbReference type="GO" id="GO:0016787">
    <property type="term" value="F:hydrolase activity"/>
    <property type="evidence" value="ECO:0007669"/>
    <property type="project" value="InterPro"/>
</dbReference>
<dbReference type="Gene3D" id="3.40.50.1820">
    <property type="entry name" value="alpha/beta hydrolase"/>
    <property type="match status" value="1"/>
</dbReference>
<dbReference type="EMBL" id="MLFT02000004">
    <property type="protein sequence ID" value="PHT50632.1"/>
    <property type="molecule type" value="Genomic_DNA"/>
</dbReference>
<reference evidence="4" key="2">
    <citation type="journal article" date="2017" name="J. Anim. Genet.">
        <title>Multiple reference genome sequences of hot pepper reveal the massive evolution of plant disease resistance genes by retroduplication.</title>
        <authorList>
            <person name="Kim S."/>
            <person name="Park J."/>
            <person name="Yeom S.-I."/>
            <person name="Kim Y.-M."/>
            <person name="Seo E."/>
            <person name="Kim K.-T."/>
            <person name="Kim M.-S."/>
            <person name="Lee J.M."/>
            <person name="Cheong K."/>
            <person name="Shin H.-S."/>
            <person name="Kim S.-B."/>
            <person name="Han K."/>
            <person name="Lee J."/>
            <person name="Park M."/>
            <person name="Lee H.-A."/>
            <person name="Lee H.-Y."/>
            <person name="Lee Y."/>
            <person name="Oh S."/>
            <person name="Lee J.H."/>
            <person name="Choi E."/>
            <person name="Choi E."/>
            <person name="Lee S.E."/>
            <person name="Jeon J."/>
            <person name="Kim H."/>
            <person name="Choi G."/>
            <person name="Song H."/>
            <person name="Lee J."/>
            <person name="Lee S.-C."/>
            <person name="Kwon J.-K."/>
            <person name="Lee H.-Y."/>
            <person name="Koo N."/>
            <person name="Hong Y."/>
            <person name="Kim R.W."/>
            <person name="Kang W.-H."/>
            <person name="Huh J.H."/>
            <person name="Kang B.-C."/>
            <person name="Yang T.-J."/>
            <person name="Lee Y.-H."/>
            <person name="Bennetzen J.L."/>
            <person name="Choi D."/>
        </authorList>
    </citation>
    <scope>NUCLEOTIDE SEQUENCE [LARGE SCALE GENOMIC DNA]</scope>
    <source>
        <strain evidence="4">cv. PBC81</strain>
    </source>
</reference>
<dbReference type="SUPFAM" id="SSF53474">
    <property type="entry name" value="alpha/beta-Hydrolases"/>
    <property type="match status" value="1"/>
</dbReference>
<name>A0A2G2WZG5_CAPBA</name>
<evidence type="ECO:0000313" key="4">
    <source>
        <dbReference type="Proteomes" id="UP000224567"/>
    </source>
</evidence>
<dbReference type="OrthoDB" id="408631at2759"/>
<dbReference type="Proteomes" id="UP000224567">
    <property type="component" value="Unassembled WGS sequence"/>
</dbReference>
<comment type="similarity">
    <text evidence="1">Belongs to the 'GDXG' lipolytic enzyme family.</text>
</comment>
<dbReference type="AlphaFoldDB" id="A0A2G2WZG5"/>
<evidence type="ECO:0000259" key="2">
    <source>
        <dbReference type="Pfam" id="PF07859"/>
    </source>
</evidence>
<reference evidence="3 4" key="1">
    <citation type="journal article" date="2017" name="Genome Biol.">
        <title>New reference genome sequences of hot pepper reveal the massive evolution of plant disease-resistance genes by retroduplication.</title>
        <authorList>
            <person name="Kim S."/>
            <person name="Park J."/>
            <person name="Yeom S.I."/>
            <person name="Kim Y.M."/>
            <person name="Seo E."/>
            <person name="Kim K.T."/>
            <person name="Kim M.S."/>
            <person name="Lee J.M."/>
            <person name="Cheong K."/>
            <person name="Shin H.S."/>
            <person name="Kim S.B."/>
            <person name="Han K."/>
            <person name="Lee J."/>
            <person name="Park M."/>
            <person name="Lee H.A."/>
            <person name="Lee H.Y."/>
            <person name="Lee Y."/>
            <person name="Oh S."/>
            <person name="Lee J.H."/>
            <person name="Choi E."/>
            <person name="Choi E."/>
            <person name="Lee S.E."/>
            <person name="Jeon J."/>
            <person name="Kim H."/>
            <person name="Choi G."/>
            <person name="Song H."/>
            <person name="Lee J."/>
            <person name="Lee S.C."/>
            <person name="Kwon J.K."/>
            <person name="Lee H.Y."/>
            <person name="Koo N."/>
            <person name="Hong Y."/>
            <person name="Kim R.W."/>
            <person name="Kang W.H."/>
            <person name="Huh J.H."/>
            <person name="Kang B.C."/>
            <person name="Yang T.J."/>
            <person name="Lee Y.H."/>
            <person name="Bennetzen J.L."/>
            <person name="Choi D."/>
        </authorList>
    </citation>
    <scope>NUCLEOTIDE SEQUENCE [LARGE SCALE GENOMIC DNA]</scope>
    <source>
        <strain evidence="4">cv. PBC81</strain>
    </source>
</reference>
<dbReference type="Pfam" id="PF07859">
    <property type="entry name" value="Abhydrolase_3"/>
    <property type="match status" value="1"/>
</dbReference>
<dbReference type="InterPro" id="IPR013094">
    <property type="entry name" value="AB_hydrolase_3"/>
</dbReference>
<proteinExistence type="inferred from homology"/>
<dbReference type="PANTHER" id="PTHR23024">
    <property type="entry name" value="ARYLACETAMIDE DEACETYLASE"/>
    <property type="match status" value="1"/>
</dbReference>
<dbReference type="PANTHER" id="PTHR23024:SF502">
    <property type="entry name" value="PEPPER ESTERASE"/>
    <property type="match status" value="1"/>
</dbReference>
<accession>A0A2G2WZG5</accession>
<dbReference type="InterPro" id="IPR050466">
    <property type="entry name" value="Carboxylest/Gibb_receptor"/>
</dbReference>